<evidence type="ECO:0000313" key="2">
    <source>
        <dbReference type="EMBL" id="MBX04847.1"/>
    </source>
</evidence>
<keyword evidence="1" id="KW-0472">Membrane</keyword>
<proteinExistence type="predicted"/>
<organism evidence="2">
    <name type="scientific">Rhizophora mucronata</name>
    <name type="common">Asiatic mangrove</name>
    <dbReference type="NCBI Taxonomy" id="61149"/>
    <lineage>
        <taxon>Eukaryota</taxon>
        <taxon>Viridiplantae</taxon>
        <taxon>Streptophyta</taxon>
        <taxon>Embryophyta</taxon>
        <taxon>Tracheophyta</taxon>
        <taxon>Spermatophyta</taxon>
        <taxon>Magnoliopsida</taxon>
        <taxon>eudicotyledons</taxon>
        <taxon>Gunneridae</taxon>
        <taxon>Pentapetalae</taxon>
        <taxon>rosids</taxon>
        <taxon>fabids</taxon>
        <taxon>Malpighiales</taxon>
        <taxon>Rhizophoraceae</taxon>
        <taxon>Rhizophora</taxon>
    </lineage>
</organism>
<keyword evidence="1" id="KW-0812">Transmembrane</keyword>
<accession>A0A2P2KGM6</accession>
<keyword evidence="1" id="KW-1133">Transmembrane helix</keyword>
<reference evidence="2" key="1">
    <citation type="submission" date="2018-02" db="EMBL/GenBank/DDBJ databases">
        <title>Rhizophora mucronata_Transcriptome.</title>
        <authorList>
            <person name="Meera S.P."/>
            <person name="Sreeshan A."/>
            <person name="Augustine A."/>
        </authorList>
    </citation>
    <scope>NUCLEOTIDE SEQUENCE</scope>
    <source>
        <tissue evidence="2">Leaf</tissue>
    </source>
</reference>
<evidence type="ECO:0000256" key="1">
    <source>
        <dbReference type="SAM" id="Phobius"/>
    </source>
</evidence>
<keyword evidence="2" id="KW-0436">Ligase</keyword>
<dbReference type="EMBL" id="GGEC01024363">
    <property type="protein sequence ID" value="MBX04847.1"/>
    <property type="molecule type" value="Transcribed_RNA"/>
</dbReference>
<dbReference type="AlphaFoldDB" id="A0A2P2KGM6"/>
<protein>
    <submittedName>
        <fullName evidence="2">E3 SUMO-protein ligase SIZ1 isoform X1</fullName>
    </submittedName>
</protein>
<feature type="transmembrane region" description="Helical" evidence="1">
    <location>
        <begin position="7"/>
        <end position="27"/>
    </location>
</feature>
<dbReference type="GO" id="GO:0016874">
    <property type="term" value="F:ligase activity"/>
    <property type="evidence" value="ECO:0007669"/>
    <property type="project" value="UniProtKB-KW"/>
</dbReference>
<name>A0A2P2KGM6_RHIMU</name>
<sequence>MGESGSNLSLLYFLSLMNVILDGYLFGEGVESFFFSSYHPCNPHILYDFTCFFFLL</sequence>